<reference evidence="2 3" key="3">
    <citation type="submission" date="2020-02" db="EMBL/GenBank/DDBJ databases">
        <title>Flavobacterium profundi sp. nov., isolated from a deep-sea seamount.</title>
        <authorList>
            <person name="Zhang D.-C."/>
        </authorList>
    </citation>
    <scope>NUCLEOTIDE SEQUENCE [LARGE SCALE GENOMIC DNA]</scope>
    <source>
        <strain evidence="2 3">EC11</strain>
    </source>
</reference>
<dbReference type="RefSeq" id="WP_165928831.1">
    <property type="nucleotide sequence ID" value="NZ_VEVQ02000001.1"/>
</dbReference>
<keyword evidence="2" id="KW-0067">ATP-binding</keyword>
<sequence>MKVQSFIIEGLFDEVFKINIKDNKLIIVADNGSGKTTILRLLYFFLTKQWAKIIEYEFDKIIATINDKEYIFKRKEFKANKISKKIYNNLAKKYSNYSSFINNVFLKYNLNDLKSNLYMIDEIEQDYDVPKNLILSLIDELELKKFDDSVFDWEINVIYLPTYRRIEKDYFSIYGDIDKRVSNYILTLYPEIRNIIIKEKSQNNSDFSETEEDLNKIFTKIISSRNNEKWLKNKTIVDKLEMIEFGMTDVNFRLKEFYQLNLDKKNELIVSFIELINRYFNKEKTLFFDDQYCELFLKNNNKNIITNLHDLSSGEKQLISLFSHLFFDDKKSFVIVDEPEISLSIAWQEMILNDIINHSIGTIVATHSPFIVNNLLRENTCGIKEFLINE</sequence>
<protein>
    <submittedName>
        <fullName evidence="2">ATP-binding protein</fullName>
    </submittedName>
</protein>
<keyword evidence="3" id="KW-1185">Reference proteome</keyword>
<dbReference type="InterPro" id="IPR027417">
    <property type="entry name" value="P-loop_NTPase"/>
</dbReference>
<keyword evidence="2" id="KW-0547">Nucleotide-binding</keyword>
<dbReference type="PANTHER" id="PTHR43581">
    <property type="entry name" value="ATP/GTP PHOSPHATASE"/>
    <property type="match status" value="1"/>
</dbReference>
<reference evidence="2 3" key="2">
    <citation type="submission" date="2019-05" db="EMBL/GenBank/DDBJ databases">
        <authorList>
            <person name="Lianzixin W."/>
        </authorList>
    </citation>
    <scope>NUCLEOTIDE SEQUENCE [LARGE SCALE GENOMIC DNA]</scope>
    <source>
        <strain evidence="2 3">EC11</strain>
    </source>
</reference>
<dbReference type="Gene3D" id="3.40.50.300">
    <property type="entry name" value="P-loop containing nucleotide triphosphate hydrolases"/>
    <property type="match status" value="1"/>
</dbReference>
<dbReference type="PANTHER" id="PTHR43581:SF2">
    <property type="entry name" value="EXCINUCLEASE ATPASE SUBUNIT"/>
    <property type="match status" value="1"/>
</dbReference>
<feature type="domain" description="Endonuclease GajA/Old nuclease/RecF-like AAA" evidence="1">
    <location>
        <begin position="1"/>
        <end position="372"/>
    </location>
</feature>
<dbReference type="Proteomes" id="UP000817854">
    <property type="component" value="Unassembled WGS sequence"/>
</dbReference>
<evidence type="ECO:0000313" key="2">
    <source>
        <dbReference type="EMBL" id="NHN24555.1"/>
    </source>
</evidence>
<proteinExistence type="predicted"/>
<dbReference type="GO" id="GO:0005524">
    <property type="term" value="F:ATP binding"/>
    <property type="evidence" value="ECO:0007669"/>
    <property type="project" value="UniProtKB-KW"/>
</dbReference>
<dbReference type="SUPFAM" id="SSF52540">
    <property type="entry name" value="P-loop containing nucleoside triphosphate hydrolases"/>
    <property type="match status" value="1"/>
</dbReference>
<dbReference type="InterPro" id="IPR051396">
    <property type="entry name" value="Bact_Antivir_Def_Nuclease"/>
</dbReference>
<dbReference type="EMBL" id="VEVQ02000001">
    <property type="protein sequence ID" value="NHN24555.1"/>
    <property type="molecule type" value="Genomic_DNA"/>
</dbReference>
<name>A0ABX0IRU1_9FLAO</name>
<evidence type="ECO:0000259" key="1">
    <source>
        <dbReference type="Pfam" id="PF13175"/>
    </source>
</evidence>
<reference evidence="3" key="1">
    <citation type="submission" date="2019-05" db="EMBL/GenBank/DDBJ databases">
        <title>Flavobacterium profundi sp. nov., isolated from a deep-sea seamount.</title>
        <authorList>
            <person name="Zhang D.-C."/>
        </authorList>
    </citation>
    <scope>NUCLEOTIDE SEQUENCE [LARGE SCALE GENOMIC DNA]</scope>
    <source>
        <strain evidence="3">EC11</strain>
    </source>
</reference>
<evidence type="ECO:0000313" key="3">
    <source>
        <dbReference type="Proteomes" id="UP000817854"/>
    </source>
</evidence>
<dbReference type="Pfam" id="PF13175">
    <property type="entry name" value="AAA_15"/>
    <property type="match status" value="1"/>
</dbReference>
<gene>
    <name evidence="2" type="ORF">FIA58_002605</name>
</gene>
<accession>A0ABX0IRU1</accession>
<organism evidence="2 3">
    <name type="scientific">Flavobacterium jejuense</name>
    <dbReference type="NCBI Taxonomy" id="1544455"/>
    <lineage>
        <taxon>Bacteria</taxon>
        <taxon>Pseudomonadati</taxon>
        <taxon>Bacteroidota</taxon>
        <taxon>Flavobacteriia</taxon>
        <taxon>Flavobacteriales</taxon>
        <taxon>Flavobacteriaceae</taxon>
        <taxon>Flavobacterium</taxon>
    </lineage>
</organism>
<comment type="caution">
    <text evidence="2">The sequence shown here is derived from an EMBL/GenBank/DDBJ whole genome shotgun (WGS) entry which is preliminary data.</text>
</comment>
<dbReference type="InterPro" id="IPR041685">
    <property type="entry name" value="AAA_GajA/Old/RecF-like"/>
</dbReference>